<dbReference type="Gene3D" id="3.40.630.30">
    <property type="match status" value="1"/>
</dbReference>
<evidence type="ECO:0000259" key="1">
    <source>
        <dbReference type="PROSITE" id="PS51186"/>
    </source>
</evidence>
<reference evidence="2 3" key="1">
    <citation type="submission" date="2020-08" db="EMBL/GenBank/DDBJ databases">
        <title>Genomic Encyclopedia of Type Strains, Phase IV (KMG-IV): sequencing the most valuable type-strain genomes for metagenomic binning, comparative biology and taxonomic classification.</title>
        <authorList>
            <person name="Goeker M."/>
        </authorList>
    </citation>
    <scope>NUCLEOTIDE SEQUENCE [LARGE SCALE GENOMIC DNA]</scope>
    <source>
        <strain evidence="2 3">DSM 29853</strain>
    </source>
</reference>
<dbReference type="InterPro" id="IPR016181">
    <property type="entry name" value="Acyl_CoA_acyltransferase"/>
</dbReference>
<dbReference type="PROSITE" id="PS51186">
    <property type="entry name" value="GNAT"/>
    <property type="match status" value="1"/>
</dbReference>
<sequence>MNITVRTETADELNASLTSSLARRAFLKDGPELSGERFAWTYRQGYERATIVSAFADGSKAGQLACFFKTFIAHGQRRTAAELVDLFVSPEYRGFKVASSLYKEMQKVVASEGADIMYAYANEGASVLNKRFFGMEEVTQLPARLGFALPGARTSDNFTIFERTDEIASACASCFGSDKGGVEMTREEVRKRISSPIHRYFCASDGDTAILASPRVIRSLPVLLVCATFSKRTDKPQAAATRAMIASLCRTTGRTAYLYLGWNDSVGFSNGFGLPERLLKGKFLIQSNCLNSQRAGIGRFEILDVDYG</sequence>
<dbReference type="CDD" id="cd04301">
    <property type="entry name" value="NAT_SF"/>
    <property type="match status" value="1"/>
</dbReference>
<comment type="caution">
    <text evidence="2">The sequence shown here is derived from an EMBL/GenBank/DDBJ whole genome shotgun (WGS) entry which is preliminary data.</text>
</comment>
<organism evidence="2 3">
    <name type="scientific">Gellertiella hungarica</name>
    <dbReference type="NCBI Taxonomy" id="1572859"/>
    <lineage>
        <taxon>Bacteria</taxon>
        <taxon>Pseudomonadati</taxon>
        <taxon>Pseudomonadota</taxon>
        <taxon>Alphaproteobacteria</taxon>
        <taxon>Hyphomicrobiales</taxon>
        <taxon>Rhizobiaceae</taxon>
        <taxon>Gellertiella</taxon>
    </lineage>
</organism>
<keyword evidence="2" id="KW-0808">Transferase</keyword>
<keyword evidence="3" id="KW-1185">Reference proteome</keyword>
<dbReference type="EMBL" id="JACIEZ010000017">
    <property type="protein sequence ID" value="MBB4067250.1"/>
    <property type="molecule type" value="Genomic_DNA"/>
</dbReference>
<dbReference type="GO" id="GO:0016747">
    <property type="term" value="F:acyltransferase activity, transferring groups other than amino-acyl groups"/>
    <property type="evidence" value="ECO:0007669"/>
    <property type="project" value="InterPro"/>
</dbReference>
<proteinExistence type="predicted"/>
<evidence type="ECO:0000313" key="3">
    <source>
        <dbReference type="Proteomes" id="UP000528286"/>
    </source>
</evidence>
<dbReference type="InterPro" id="IPR000182">
    <property type="entry name" value="GNAT_dom"/>
</dbReference>
<dbReference type="Pfam" id="PF13527">
    <property type="entry name" value="Acetyltransf_9"/>
    <property type="match status" value="1"/>
</dbReference>
<protein>
    <submittedName>
        <fullName evidence="2">GNAT superfamily N-acetyltransferase</fullName>
    </submittedName>
</protein>
<feature type="domain" description="N-acetyltransferase" evidence="1">
    <location>
        <begin position="3"/>
        <end position="156"/>
    </location>
</feature>
<name>A0A7W6NM58_9HYPH</name>
<dbReference type="SUPFAM" id="SSF55729">
    <property type="entry name" value="Acyl-CoA N-acyltransferases (Nat)"/>
    <property type="match status" value="1"/>
</dbReference>
<dbReference type="RefSeq" id="WP_183368486.1">
    <property type="nucleotide sequence ID" value="NZ_JACIEZ010000017.1"/>
</dbReference>
<gene>
    <name evidence="2" type="ORF">GGR23_004481</name>
</gene>
<evidence type="ECO:0000313" key="2">
    <source>
        <dbReference type="EMBL" id="MBB4067250.1"/>
    </source>
</evidence>
<dbReference type="Proteomes" id="UP000528286">
    <property type="component" value="Unassembled WGS sequence"/>
</dbReference>
<dbReference type="AlphaFoldDB" id="A0A7W6NM58"/>
<accession>A0A7W6NM58</accession>